<organism evidence="2 3">
    <name type="scientific">Parthenolecanium corni</name>
    <dbReference type="NCBI Taxonomy" id="536013"/>
    <lineage>
        <taxon>Eukaryota</taxon>
        <taxon>Metazoa</taxon>
        <taxon>Ecdysozoa</taxon>
        <taxon>Arthropoda</taxon>
        <taxon>Hexapoda</taxon>
        <taxon>Insecta</taxon>
        <taxon>Pterygota</taxon>
        <taxon>Neoptera</taxon>
        <taxon>Paraneoptera</taxon>
        <taxon>Hemiptera</taxon>
        <taxon>Sternorrhyncha</taxon>
        <taxon>Coccoidea</taxon>
        <taxon>Coccidae</taxon>
        <taxon>Parthenolecanium</taxon>
    </lineage>
</organism>
<dbReference type="InterPro" id="IPR004245">
    <property type="entry name" value="DUF229"/>
</dbReference>
<dbReference type="Pfam" id="PF02995">
    <property type="entry name" value="DUF229"/>
    <property type="match status" value="1"/>
</dbReference>
<dbReference type="Proteomes" id="UP001367676">
    <property type="component" value="Unassembled WGS sequence"/>
</dbReference>
<dbReference type="PANTHER" id="PTHR10974">
    <property type="entry name" value="FI08016P-RELATED"/>
    <property type="match status" value="1"/>
</dbReference>
<protein>
    <submittedName>
        <fullName evidence="2">Uncharacterized protein</fullName>
    </submittedName>
</protein>
<dbReference type="EMBL" id="JBBCAQ010000036">
    <property type="protein sequence ID" value="KAK7576640.1"/>
    <property type="molecule type" value="Genomic_DNA"/>
</dbReference>
<sequence length="139" mass="15858">MILVVVLLTLKLLCCRELPSSFEFVSAVHGVFKYVNKTLEGYNKIAYNTLPNFIAFLIGMNVEQLVKVSHKAWNDEMDDCPFIWKNYSEEKFSTAYLEDSAPIGTFNYAKYGFLNSPTDYYARPIMKAALDFLPTKASV</sequence>
<dbReference type="PANTHER" id="PTHR10974:SF9">
    <property type="entry name" value="DUF229 DOMAIN CONTAINING PROTEIN-RELATED"/>
    <property type="match status" value="1"/>
</dbReference>
<dbReference type="AlphaFoldDB" id="A0AAN9TAG4"/>
<gene>
    <name evidence="2" type="ORF">V9T40_012926</name>
</gene>
<keyword evidence="3" id="KW-1185">Reference proteome</keyword>
<comment type="caution">
    <text evidence="2">The sequence shown here is derived from an EMBL/GenBank/DDBJ whole genome shotgun (WGS) entry which is preliminary data.</text>
</comment>
<reference evidence="2 3" key="1">
    <citation type="submission" date="2024-03" db="EMBL/GenBank/DDBJ databases">
        <title>Adaptation during the transition from Ophiocordyceps entomopathogen to insect associate is accompanied by gene loss and intensified selection.</title>
        <authorList>
            <person name="Ward C.M."/>
            <person name="Onetto C.A."/>
            <person name="Borneman A.R."/>
        </authorList>
    </citation>
    <scope>NUCLEOTIDE SEQUENCE [LARGE SCALE GENOMIC DNA]</scope>
    <source>
        <strain evidence="2">AWRI1</strain>
        <tissue evidence="2">Single Adult Female</tissue>
    </source>
</reference>
<evidence type="ECO:0000256" key="1">
    <source>
        <dbReference type="SAM" id="SignalP"/>
    </source>
</evidence>
<evidence type="ECO:0000313" key="3">
    <source>
        <dbReference type="Proteomes" id="UP001367676"/>
    </source>
</evidence>
<accession>A0AAN9TAG4</accession>
<dbReference type="GO" id="GO:0005615">
    <property type="term" value="C:extracellular space"/>
    <property type="evidence" value="ECO:0007669"/>
    <property type="project" value="TreeGrafter"/>
</dbReference>
<name>A0AAN9TAG4_9HEMI</name>
<evidence type="ECO:0000313" key="2">
    <source>
        <dbReference type="EMBL" id="KAK7576640.1"/>
    </source>
</evidence>
<proteinExistence type="predicted"/>
<keyword evidence="1" id="KW-0732">Signal</keyword>
<feature type="signal peptide" evidence="1">
    <location>
        <begin position="1"/>
        <end position="15"/>
    </location>
</feature>
<feature type="chain" id="PRO_5042881847" evidence="1">
    <location>
        <begin position="16"/>
        <end position="139"/>
    </location>
</feature>